<dbReference type="PRINTS" id="PR01546">
    <property type="entry name" value="YEAST73DUF"/>
</dbReference>
<proteinExistence type="inferred from homology"/>
<keyword evidence="4" id="KW-0472">Membrane</keyword>
<organism evidence="9 10">
    <name type="scientific">[Candida] anglica</name>
    <dbReference type="NCBI Taxonomy" id="148631"/>
    <lineage>
        <taxon>Eukaryota</taxon>
        <taxon>Fungi</taxon>
        <taxon>Dikarya</taxon>
        <taxon>Ascomycota</taxon>
        <taxon>Saccharomycotina</taxon>
        <taxon>Pichiomycetes</taxon>
        <taxon>Debaryomycetaceae</taxon>
        <taxon>Kurtzmaniella</taxon>
    </lineage>
</organism>
<gene>
    <name evidence="9" type="primary">MON1</name>
    <name evidence="9" type="ORF">CAAN4_H07756</name>
</gene>
<evidence type="ECO:0000256" key="5">
    <source>
        <dbReference type="SAM" id="MobiDB-lite"/>
    </source>
</evidence>
<keyword evidence="4" id="KW-0926">Vacuole</keyword>
<evidence type="ECO:0000256" key="1">
    <source>
        <dbReference type="ARBA" id="ARBA00004380"/>
    </source>
</evidence>
<evidence type="ECO:0000259" key="6">
    <source>
        <dbReference type="Pfam" id="PF19036"/>
    </source>
</evidence>
<evidence type="ECO:0000313" key="10">
    <source>
        <dbReference type="Proteomes" id="UP001497600"/>
    </source>
</evidence>
<keyword evidence="10" id="KW-1185">Reference proteome</keyword>
<dbReference type="Proteomes" id="UP001497600">
    <property type="component" value="Chromosome H"/>
</dbReference>
<dbReference type="InterPro" id="IPR043970">
    <property type="entry name" value="FUZ/MON1/HPS1_longin_3"/>
</dbReference>
<keyword evidence="4" id="KW-0967">Endosome</keyword>
<feature type="domain" description="FUZ/MON1/HPS1 second Longin" evidence="7">
    <location>
        <begin position="413"/>
        <end position="519"/>
    </location>
</feature>
<evidence type="ECO:0000313" key="9">
    <source>
        <dbReference type="EMBL" id="CAK7920893.1"/>
    </source>
</evidence>
<feature type="region of interest" description="Disordered" evidence="5">
    <location>
        <begin position="75"/>
        <end position="102"/>
    </location>
</feature>
<feature type="domain" description="FUZ/MON1/HPS1 first Longin" evidence="6">
    <location>
        <begin position="181"/>
        <end position="312"/>
    </location>
</feature>
<evidence type="ECO:0000256" key="4">
    <source>
        <dbReference type="RuleBase" id="RU367048"/>
    </source>
</evidence>
<protein>
    <recommendedName>
        <fullName evidence="3 4">Vacuolar fusion protein MON1</fullName>
    </recommendedName>
</protein>
<evidence type="ECO:0000256" key="2">
    <source>
        <dbReference type="ARBA" id="ARBA00008968"/>
    </source>
</evidence>
<comment type="subcellular location">
    <subcellularLocation>
        <location evidence="4">Endosome</location>
        <location evidence="4">Multivesicular body membrane</location>
        <topology evidence="4">Peripheral membrane protein</topology>
    </subcellularLocation>
    <subcellularLocation>
        <location evidence="1 4">Prevacuolar compartment membrane</location>
        <topology evidence="1 4">Peripheral membrane protein</topology>
    </subcellularLocation>
    <subcellularLocation>
        <location evidence="4">Vacuole membrane</location>
        <topology evidence="4">Peripheral membrane protein</topology>
    </subcellularLocation>
</comment>
<dbReference type="InterPro" id="IPR043971">
    <property type="entry name" value="FUZ/MON1/HPS1_longin_2"/>
</dbReference>
<keyword evidence="4" id="KW-0653">Protein transport</keyword>
<sequence>MNVDPLDSSSEQPMVPPEGLSKALLQTIDPPEYTRHPSYVGDPTTAVDLHNVSNVSALDILPVKSASLMSEEVNSLAGSGPYDAEYANDGHSENNDQQEEEEDLHNILKDLIRQEPHSVYTTVSQSLSMSGQHHSPIQGNSSVTDYKIFPVDDNVTPQTIIENYISLTKEDDSEAFHDKFKHVFILSSAGKPIYSMNGSDDVILGYMGLITTVVSTFKEVSHEEIKSITYNDVKIVVMNKDPLIFVTITKLGYEKMESRTNESILSHQLTTLYNYLLSAISKHTITKSFHNRMNYDLRKLLTPLDFQNLDSLCMKLTYGLTIGIDRQIVSRGDLDSGFGVFLGQLLDSAIECARVTNTTRQKLNSILLSTKKLKTKPANTSNSSSQPISILKDSIPFLNGTASPPHESYVAEDLLFALLLNSTDKILSAMKPKHHNLKNEDLKILLAMVSNQRQHSIQSNDTTEDLWVPICMPYFNSGGFLYAFIKTIKLDSTTPVTIVLLSGNKNSFFQMKEVSEHLVRKLTKNPIFVEDFCRELSKSRISLTHDLQETVIKHFIYKSKSCNQFVSSGLDQEDQTNSILKLVHFYSTLHNTQINAMKLTPTKSIPPMGPKNQNKRFTYMKSMGQGPHSMIGFMLFGDTYEFYCLCDVSSVSTRELINRSLKIIKWCEKYSKRLFIETGAVF</sequence>
<dbReference type="EMBL" id="OZ004260">
    <property type="protein sequence ID" value="CAK7920893.1"/>
    <property type="molecule type" value="Genomic_DNA"/>
</dbReference>
<comment type="similarity">
    <text evidence="2 4">Belongs to the MON1/SAND family.</text>
</comment>
<dbReference type="InterPro" id="IPR004353">
    <property type="entry name" value="Mon1"/>
</dbReference>
<feature type="region of interest" description="Disordered" evidence="5">
    <location>
        <begin position="1"/>
        <end position="40"/>
    </location>
</feature>
<evidence type="ECO:0000259" key="8">
    <source>
        <dbReference type="Pfam" id="PF19038"/>
    </source>
</evidence>
<keyword evidence="4" id="KW-0813">Transport</keyword>
<name>A0ABP0ELJ5_9ASCO</name>
<dbReference type="Pfam" id="PF19036">
    <property type="entry name" value="Fuz_longin_1"/>
    <property type="match status" value="1"/>
</dbReference>
<evidence type="ECO:0000259" key="7">
    <source>
        <dbReference type="Pfam" id="PF19037"/>
    </source>
</evidence>
<accession>A0ABP0ELJ5</accession>
<evidence type="ECO:0000256" key="3">
    <source>
        <dbReference type="ARBA" id="ARBA00018132"/>
    </source>
</evidence>
<keyword evidence="4" id="KW-0072">Autophagy</keyword>
<dbReference type="Pfam" id="PF19038">
    <property type="entry name" value="Fuz_longin_3"/>
    <property type="match status" value="1"/>
</dbReference>
<feature type="domain" description="FUZ/MON1/HPS1 third Longin" evidence="8">
    <location>
        <begin position="552"/>
        <end position="669"/>
    </location>
</feature>
<dbReference type="Pfam" id="PF19037">
    <property type="entry name" value="Fuz_longin_2"/>
    <property type="match status" value="1"/>
</dbReference>
<dbReference type="InterPro" id="IPR043972">
    <property type="entry name" value="FUZ/MON1/HPS1_longin_1"/>
</dbReference>
<comment type="function">
    <text evidence="4">Required for multiple vacuole delivery pathways including the cytoplasm to vacuole transport (Cvt), autophagy, pexophagy and endocytosis.</text>
</comment>
<dbReference type="PANTHER" id="PTHR13027:SF7">
    <property type="entry name" value="VACUOLAR FUSION PROTEIN MON1 HOMOLOG"/>
    <property type="match status" value="1"/>
</dbReference>
<dbReference type="PANTHER" id="PTHR13027">
    <property type="entry name" value="SAND PROTEIN-RELATED"/>
    <property type="match status" value="1"/>
</dbReference>
<reference evidence="9 10" key="1">
    <citation type="submission" date="2024-01" db="EMBL/GenBank/DDBJ databases">
        <authorList>
            <consortium name="Genoscope - CEA"/>
            <person name="William W."/>
        </authorList>
    </citation>
    <scope>NUCLEOTIDE SEQUENCE [LARGE SCALE GENOMIC DNA]</scope>
    <source>
        <strain evidence="9 10">29B2s-10</strain>
    </source>
</reference>